<sequence>NDEAKTSDATEQTCVWATRAITYRLIPAVHGLVFLVGLPLNGFILAFFFCRGHRRAPGSLAVYLKNLAVADFWLCLCLPLRMANYNRRYATIHLLNCNLGASVLFLNVYASIVFTGYIAIIRYLKVVQPLGTHILQRVMASHLVSTVTWGFLLGVTSAFTSSFLKQKSSPSSNLVECQGLSSVLYEIVYACSTILFLTVLVFLLFCYYNISRRVSLAQRGQPPSSCSTKLAKSRRKMLALVSVFCFCFVPYHLLLLPKHYLWSCSWGKFFYYATEISIMMSVLNVCLDPLIYFYLCKRFR</sequence>
<keyword evidence="7" id="KW-0675">Receptor</keyword>
<keyword evidence="3 9" id="KW-0812">Transmembrane</keyword>
<dbReference type="InterPro" id="IPR017452">
    <property type="entry name" value="GPCR_Rhodpsn_7TM"/>
</dbReference>
<keyword evidence="8" id="KW-0807">Transducer</keyword>
<feature type="transmembrane region" description="Helical" evidence="9">
    <location>
        <begin position="184"/>
        <end position="210"/>
    </location>
</feature>
<reference evidence="11" key="1">
    <citation type="submission" date="2006-01" db="EMBL/GenBank/DDBJ databases">
        <authorList>
            <person name="Lindblad-Toh K."/>
            <person name="Mauceli E."/>
            <person name="Grabherr M."/>
            <person name="Chang J.L."/>
            <person name="Lander E.S."/>
        </authorList>
    </citation>
    <scope>NUCLEOTIDE SEQUENCE [LARGE SCALE GENOMIC DNA]</scope>
</reference>
<proteinExistence type="predicted"/>
<dbReference type="PRINTS" id="PR01157">
    <property type="entry name" value="P2YPURNOCPTR"/>
</dbReference>
<evidence type="ECO:0000256" key="7">
    <source>
        <dbReference type="ARBA" id="ARBA00023170"/>
    </source>
</evidence>
<evidence type="ECO:0000256" key="1">
    <source>
        <dbReference type="ARBA" id="ARBA00004651"/>
    </source>
</evidence>
<evidence type="ECO:0000256" key="9">
    <source>
        <dbReference type="SAM" id="Phobius"/>
    </source>
</evidence>
<dbReference type="GO" id="GO:0005886">
    <property type="term" value="C:plasma membrane"/>
    <property type="evidence" value="ECO:0007669"/>
    <property type="project" value="UniProtKB-SubCell"/>
</dbReference>
<feature type="transmembrane region" description="Helical" evidence="9">
    <location>
        <begin position="237"/>
        <end position="257"/>
    </location>
</feature>
<feature type="transmembrane region" description="Helical" evidence="9">
    <location>
        <begin position="62"/>
        <end position="83"/>
    </location>
</feature>
<dbReference type="PANTHER" id="PTHR24233:SF11">
    <property type="entry name" value="P2Y PURINOCEPTOR 14-LIKE"/>
    <property type="match status" value="1"/>
</dbReference>
<evidence type="ECO:0000313" key="11">
    <source>
        <dbReference type="Ensembl" id="ENSGACP00000021869.1"/>
    </source>
</evidence>
<evidence type="ECO:0000259" key="10">
    <source>
        <dbReference type="PROSITE" id="PS50262"/>
    </source>
</evidence>
<evidence type="ECO:0000256" key="3">
    <source>
        <dbReference type="ARBA" id="ARBA00022692"/>
    </source>
</evidence>
<protein>
    <recommendedName>
        <fullName evidence="10">G-protein coupled receptors family 1 profile domain-containing protein</fullName>
    </recommendedName>
</protein>
<dbReference type="InterPro" id="IPR000276">
    <property type="entry name" value="GPCR_Rhodpsn"/>
</dbReference>
<dbReference type="Pfam" id="PF00001">
    <property type="entry name" value="7tm_1"/>
    <property type="match status" value="1"/>
</dbReference>
<dbReference type="PANTHER" id="PTHR24233">
    <property type="entry name" value="P2Y PURINOCEPTOR-RELATED G-PROTEIN COUPLED RECEPTOR"/>
    <property type="match status" value="1"/>
</dbReference>
<dbReference type="PRINTS" id="PR00237">
    <property type="entry name" value="GPCRRHODOPSN"/>
</dbReference>
<feature type="transmembrane region" description="Helical" evidence="9">
    <location>
        <begin position="143"/>
        <end position="164"/>
    </location>
</feature>
<accession>G3PW80</accession>
<evidence type="ECO:0000256" key="5">
    <source>
        <dbReference type="ARBA" id="ARBA00023040"/>
    </source>
</evidence>
<feature type="domain" description="G-protein coupled receptors family 1 profile" evidence="10">
    <location>
        <begin position="40"/>
        <end position="292"/>
    </location>
</feature>
<dbReference type="SUPFAM" id="SSF81321">
    <property type="entry name" value="Family A G protein-coupled receptor-like"/>
    <property type="match status" value="1"/>
</dbReference>
<dbReference type="PROSITE" id="PS50262">
    <property type="entry name" value="G_PROTEIN_RECEP_F1_2"/>
    <property type="match status" value="1"/>
</dbReference>
<keyword evidence="5" id="KW-0297">G-protein coupled receptor</keyword>
<dbReference type="Gene3D" id="1.20.1070.10">
    <property type="entry name" value="Rhodopsin 7-helix transmembrane proteins"/>
    <property type="match status" value="1"/>
</dbReference>
<feature type="transmembrane region" description="Helical" evidence="9">
    <location>
        <begin position="28"/>
        <end position="50"/>
    </location>
</feature>
<reference evidence="11" key="2">
    <citation type="submission" date="2024-04" db="UniProtKB">
        <authorList>
            <consortium name="Ensembl"/>
        </authorList>
    </citation>
    <scope>IDENTIFICATION</scope>
</reference>
<evidence type="ECO:0000256" key="2">
    <source>
        <dbReference type="ARBA" id="ARBA00022475"/>
    </source>
</evidence>
<comment type="subcellular location">
    <subcellularLocation>
        <location evidence="1">Cell membrane</location>
        <topology evidence="1">Multi-pass membrane protein</topology>
    </subcellularLocation>
</comment>
<dbReference type="GO" id="GO:0045028">
    <property type="term" value="F:G protein-coupled purinergic nucleotide receptor activity"/>
    <property type="evidence" value="ECO:0007669"/>
    <property type="project" value="TreeGrafter"/>
</dbReference>
<keyword evidence="2" id="KW-1003">Cell membrane</keyword>
<name>G3PW80_GASAC</name>
<evidence type="ECO:0000256" key="4">
    <source>
        <dbReference type="ARBA" id="ARBA00022989"/>
    </source>
</evidence>
<keyword evidence="4 9" id="KW-1133">Transmembrane helix</keyword>
<evidence type="ECO:0000256" key="6">
    <source>
        <dbReference type="ARBA" id="ARBA00023136"/>
    </source>
</evidence>
<feature type="transmembrane region" description="Helical" evidence="9">
    <location>
        <begin position="103"/>
        <end position="123"/>
    </location>
</feature>
<dbReference type="Ensembl" id="ENSGACT00000021910.1">
    <property type="protein sequence ID" value="ENSGACP00000021869.1"/>
    <property type="gene ID" value="ENSGACG00000016562.1"/>
</dbReference>
<keyword evidence="6 9" id="KW-0472">Membrane</keyword>
<organism evidence="11">
    <name type="scientific">Gasterosteus aculeatus</name>
    <name type="common">Three-spined stickleback</name>
    <dbReference type="NCBI Taxonomy" id="69293"/>
    <lineage>
        <taxon>Eukaryota</taxon>
        <taxon>Metazoa</taxon>
        <taxon>Chordata</taxon>
        <taxon>Craniata</taxon>
        <taxon>Vertebrata</taxon>
        <taxon>Euteleostomi</taxon>
        <taxon>Actinopterygii</taxon>
        <taxon>Neopterygii</taxon>
        <taxon>Teleostei</taxon>
        <taxon>Neoteleostei</taxon>
        <taxon>Acanthomorphata</taxon>
        <taxon>Eupercaria</taxon>
        <taxon>Perciformes</taxon>
        <taxon>Cottioidei</taxon>
        <taxon>Gasterosteales</taxon>
        <taxon>Gasterosteidae</taxon>
        <taxon>Gasterosteus</taxon>
    </lineage>
</organism>
<feature type="transmembrane region" description="Helical" evidence="9">
    <location>
        <begin position="269"/>
        <end position="295"/>
    </location>
</feature>
<dbReference type="AlphaFoldDB" id="G3PW80"/>
<evidence type="ECO:0000256" key="8">
    <source>
        <dbReference type="ARBA" id="ARBA00023224"/>
    </source>
</evidence>